<name>A0ABV8MS08_9NEIS</name>
<sequence length="227" mass="25990">MSETVRAQGAAEGGSMALERYRYLVVEGPIGVGKTTLARKLAETMDARLLTEQPEAVPFLPKFYQDMSRYALATQLSFLFQRVDMVASLAQIDLFHGQTVADFLFDKDLLFAELTLTDDEFKLYSDIYQHVSVAAPTPDLVIYLQADPATLIERVQSRDRDSERLFGETYLQRVAERYSRFFYDYADAPLLIVNTDHLDLVENADDFRLLLRRIEGMRGGREYFNKA</sequence>
<dbReference type="SUPFAM" id="SSF52540">
    <property type="entry name" value="P-loop containing nucleoside triphosphate hydrolases"/>
    <property type="match status" value="1"/>
</dbReference>
<evidence type="ECO:0000313" key="3">
    <source>
        <dbReference type="Proteomes" id="UP001595791"/>
    </source>
</evidence>
<keyword evidence="2" id="KW-0418">Kinase</keyword>
<proteinExistence type="predicted"/>
<dbReference type="InterPro" id="IPR027417">
    <property type="entry name" value="P-loop_NTPase"/>
</dbReference>
<dbReference type="InterPro" id="IPR050566">
    <property type="entry name" value="Deoxyribonucleoside_kinase"/>
</dbReference>
<keyword evidence="2" id="KW-0808">Transferase</keyword>
<evidence type="ECO:0000259" key="1">
    <source>
        <dbReference type="Pfam" id="PF01712"/>
    </source>
</evidence>
<keyword evidence="3" id="KW-1185">Reference proteome</keyword>
<protein>
    <submittedName>
        <fullName evidence="2">Deoxynucleoside kinase</fullName>
    </submittedName>
</protein>
<dbReference type="RefSeq" id="WP_378166469.1">
    <property type="nucleotide sequence ID" value="NZ_JBHSBU010000001.1"/>
</dbReference>
<reference evidence="3" key="1">
    <citation type="journal article" date="2019" name="Int. J. Syst. Evol. Microbiol.">
        <title>The Global Catalogue of Microorganisms (GCM) 10K type strain sequencing project: providing services to taxonomists for standard genome sequencing and annotation.</title>
        <authorList>
            <consortium name="The Broad Institute Genomics Platform"/>
            <consortium name="The Broad Institute Genome Sequencing Center for Infectious Disease"/>
            <person name="Wu L."/>
            <person name="Ma J."/>
        </authorList>
    </citation>
    <scope>NUCLEOTIDE SEQUENCE [LARGE SCALE GENOMIC DNA]</scope>
    <source>
        <strain evidence="3">LMG 29894</strain>
    </source>
</reference>
<dbReference type="Proteomes" id="UP001595791">
    <property type="component" value="Unassembled WGS sequence"/>
</dbReference>
<evidence type="ECO:0000313" key="2">
    <source>
        <dbReference type="EMBL" id="MFC4161013.1"/>
    </source>
</evidence>
<comment type="caution">
    <text evidence="2">The sequence shown here is derived from an EMBL/GenBank/DDBJ whole genome shotgun (WGS) entry which is preliminary data.</text>
</comment>
<dbReference type="PANTHER" id="PTHR10513">
    <property type="entry name" value="DEOXYNUCLEOSIDE KINASE"/>
    <property type="match status" value="1"/>
</dbReference>
<dbReference type="CDD" id="cd01673">
    <property type="entry name" value="dNK"/>
    <property type="match status" value="1"/>
</dbReference>
<dbReference type="InterPro" id="IPR031314">
    <property type="entry name" value="DNK_dom"/>
</dbReference>
<feature type="domain" description="Deoxynucleoside kinase" evidence="1">
    <location>
        <begin position="24"/>
        <end position="214"/>
    </location>
</feature>
<dbReference type="Gene3D" id="3.40.50.300">
    <property type="entry name" value="P-loop containing nucleotide triphosphate hydrolases"/>
    <property type="match status" value="1"/>
</dbReference>
<dbReference type="Pfam" id="PF01712">
    <property type="entry name" value="dNK"/>
    <property type="match status" value="1"/>
</dbReference>
<organism evidence="2 3">
    <name type="scientific">Chitinimonas lacunae</name>
    <dbReference type="NCBI Taxonomy" id="1963018"/>
    <lineage>
        <taxon>Bacteria</taxon>
        <taxon>Pseudomonadati</taxon>
        <taxon>Pseudomonadota</taxon>
        <taxon>Betaproteobacteria</taxon>
        <taxon>Neisseriales</taxon>
        <taxon>Chitinibacteraceae</taxon>
        <taxon>Chitinimonas</taxon>
    </lineage>
</organism>
<dbReference type="InterPro" id="IPR002624">
    <property type="entry name" value="DCK/DGK"/>
</dbReference>
<gene>
    <name evidence="2" type="ORF">ACFOW7_16885</name>
</gene>
<dbReference type="PANTHER" id="PTHR10513:SF46">
    <property type="entry name" value="DEOXYGUANOSINE KINASE"/>
    <property type="match status" value="1"/>
</dbReference>
<accession>A0ABV8MS08</accession>
<dbReference type="EMBL" id="JBHSBU010000001">
    <property type="protein sequence ID" value="MFC4161013.1"/>
    <property type="molecule type" value="Genomic_DNA"/>
</dbReference>
<dbReference type="GO" id="GO:0016301">
    <property type="term" value="F:kinase activity"/>
    <property type="evidence" value="ECO:0007669"/>
    <property type="project" value="UniProtKB-KW"/>
</dbReference>
<dbReference type="PIRSF" id="PIRSF000705">
    <property type="entry name" value="DNK"/>
    <property type="match status" value="1"/>
</dbReference>